<dbReference type="VEuPathDB" id="CryptoDB:Vbra_17686"/>
<dbReference type="EMBL" id="CDMY01000652">
    <property type="protein sequence ID" value="CEM28358.1"/>
    <property type="molecule type" value="Genomic_DNA"/>
</dbReference>
<feature type="region of interest" description="Disordered" evidence="1">
    <location>
        <begin position="140"/>
        <end position="173"/>
    </location>
</feature>
<reference evidence="3 4" key="1">
    <citation type="submission" date="2014-11" db="EMBL/GenBank/DDBJ databases">
        <authorList>
            <person name="Zhu J."/>
            <person name="Qi W."/>
            <person name="Song R."/>
        </authorList>
    </citation>
    <scope>NUCLEOTIDE SEQUENCE [LARGE SCALE GENOMIC DNA]</scope>
</reference>
<dbReference type="InterPro" id="IPR036465">
    <property type="entry name" value="vWFA_dom_sf"/>
</dbReference>
<dbReference type="InParanoid" id="A0A0G4GFQ6"/>
<evidence type="ECO:0000313" key="3">
    <source>
        <dbReference type="EMBL" id="CEM28358.1"/>
    </source>
</evidence>
<dbReference type="InterPro" id="IPR036869">
    <property type="entry name" value="J_dom_sf"/>
</dbReference>
<feature type="region of interest" description="Disordered" evidence="1">
    <location>
        <begin position="401"/>
        <end position="433"/>
    </location>
</feature>
<sequence length="433" mass="48363">MQATANFFRRQFGVSEEHAREDFVRRQQDRWHISRRPCPDPLDCDFRVALGFLPGEKTTRGDVLRAAKKVTDWYHPDKHGSHDTFIHFNQAKEVLATPRLAKEYNEAVEEEKELQEEEGGQIDWRQFNRRFLKRAEKKNRVVKAAGTTPQPSTSHGVPRANSTASTASTPTSVEPESAQDIQMCHLCLDGSGSMGGERVQKGKKALKELQPRLDVTPTNVHLISSKGDSRLIYRHTDILTESNLAGAWTTGGGTYLWEYIYTATKDYKDLQHEIIIITDGEDNHSPAPFSGLDGFNELMNRMKGKIRISLLLIGNSLSTKSATVYRDLCLATGGVYHHQADSSQNFSLVMQNFIAPLLLTEAERDIVACEQKHEYESLVAQGQATAFEWYLPITNGPMDETGGAVARPAGPSAPTPTPRRVQQLNSQVTVTTL</sequence>
<dbReference type="PROSITE" id="PS50076">
    <property type="entry name" value="DNAJ_2"/>
    <property type="match status" value="1"/>
</dbReference>
<dbReference type="CDD" id="cd00198">
    <property type="entry name" value="vWFA"/>
    <property type="match status" value="1"/>
</dbReference>
<evidence type="ECO:0000259" key="2">
    <source>
        <dbReference type="PROSITE" id="PS50076"/>
    </source>
</evidence>
<organism evidence="3 4">
    <name type="scientific">Vitrella brassicaformis (strain CCMP3155)</name>
    <dbReference type="NCBI Taxonomy" id="1169540"/>
    <lineage>
        <taxon>Eukaryota</taxon>
        <taxon>Sar</taxon>
        <taxon>Alveolata</taxon>
        <taxon>Colpodellida</taxon>
        <taxon>Vitrellaceae</taxon>
        <taxon>Vitrella</taxon>
    </lineage>
</organism>
<protein>
    <recommendedName>
        <fullName evidence="2">J domain-containing protein</fullName>
    </recommendedName>
</protein>
<accession>A0A0G4GFQ6</accession>
<gene>
    <name evidence="3" type="ORF">Vbra_17686</name>
</gene>
<feature type="domain" description="J" evidence="2">
    <location>
        <begin position="45"/>
        <end position="108"/>
    </location>
</feature>
<dbReference type="Gene3D" id="3.40.50.410">
    <property type="entry name" value="von Willebrand factor, type A domain"/>
    <property type="match status" value="1"/>
</dbReference>
<feature type="compositionally biased region" description="Low complexity" evidence="1">
    <location>
        <begin position="162"/>
        <end position="173"/>
    </location>
</feature>
<dbReference type="SUPFAM" id="SSF46565">
    <property type="entry name" value="Chaperone J-domain"/>
    <property type="match status" value="1"/>
</dbReference>
<feature type="compositionally biased region" description="Polar residues" evidence="1">
    <location>
        <begin position="420"/>
        <end position="433"/>
    </location>
</feature>
<evidence type="ECO:0000313" key="4">
    <source>
        <dbReference type="Proteomes" id="UP000041254"/>
    </source>
</evidence>
<dbReference type="Gene3D" id="1.10.287.110">
    <property type="entry name" value="DnaJ domain"/>
    <property type="match status" value="1"/>
</dbReference>
<name>A0A0G4GFQ6_VITBC</name>
<evidence type="ECO:0000256" key="1">
    <source>
        <dbReference type="SAM" id="MobiDB-lite"/>
    </source>
</evidence>
<dbReference type="AlphaFoldDB" id="A0A0G4GFQ6"/>
<dbReference type="SUPFAM" id="SSF53300">
    <property type="entry name" value="vWA-like"/>
    <property type="match status" value="1"/>
</dbReference>
<keyword evidence="4" id="KW-1185">Reference proteome</keyword>
<proteinExistence type="predicted"/>
<dbReference type="Proteomes" id="UP000041254">
    <property type="component" value="Unassembled WGS sequence"/>
</dbReference>
<dbReference type="InterPro" id="IPR001623">
    <property type="entry name" value="DnaJ_domain"/>
</dbReference>